<protein>
    <submittedName>
        <fullName evidence="2">MOSC domain-containing protein</fullName>
    </submittedName>
</protein>
<proteinExistence type="predicted"/>
<dbReference type="PROSITE" id="PS51340">
    <property type="entry name" value="MOSC"/>
    <property type="match status" value="1"/>
</dbReference>
<evidence type="ECO:0000259" key="1">
    <source>
        <dbReference type="PROSITE" id="PS51340"/>
    </source>
</evidence>
<gene>
    <name evidence="2" type="ORF">DZC73_13005</name>
</gene>
<comment type="caution">
    <text evidence="2">The sequence shown here is derived from an EMBL/GenBank/DDBJ whole genome shotgun (WGS) entry which is preliminary data.</text>
</comment>
<dbReference type="Gene3D" id="2.40.33.20">
    <property type="entry name" value="PK beta-barrel domain-like"/>
    <property type="match status" value="1"/>
</dbReference>
<feature type="domain" description="MOSC" evidence="1">
    <location>
        <begin position="31"/>
        <end position="173"/>
    </location>
</feature>
<dbReference type="SUPFAM" id="SSF50800">
    <property type="entry name" value="PK beta-barrel domain-like"/>
    <property type="match status" value="1"/>
</dbReference>
<dbReference type="InterPro" id="IPR011037">
    <property type="entry name" value="Pyrv_Knase-like_insert_dom_sf"/>
</dbReference>
<accession>A0A3N7HQT3</accession>
<dbReference type="Proteomes" id="UP000267464">
    <property type="component" value="Unassembled WGS sequence"/>
</dbReference>
<dbReference type="EMBL" id="QUSW01000003">
    <property type="protein sequence ID" value="RQP24608.1"/>
    <property type="molecule type" value="Genomic_DNA"/>
</dbReference>
<evidence type="ECO:0000313" key="3">
    <source>
        <dbReference type="Proteomes" id="UP000267464"/>
    </source>
</evidence>
<dbReference type="PANTHER" id="PTHR30212:SF2">
    <property type="entry name" value="PROTEIN YIIM"/>
    <property type="match status" value="1"/>
</dbReference>
<dbReference type="PANTHER" id="PTHR30212">
    <property type="entry name" value="PROTEIN YIIM"/>
    <property type="match status" value="1"/>
</dbReference>
<keyword evidence="3" id="KW-1185">Reference proteome</keyword>
<reference evidence="2 3" key="1">
    <citation type="submission" date="2018-08" db="EMBL/GenBank/DDBJ databases">
        <authorList>
            <person name="Khan S.A."/>
            <person name="Jeon C.O."/>
            <person name="Chun B.H."/>
            <person name="Jeong S.E."/>
        </authorList>
    </citation>
    <scope>NUCLEOTIDE SEQUENCE [LARGE SCALE GENOMIC DNA]</scope>
    <source>
        <strain evidence="2 3">S-16</strain>
    </source>
</reference>
<dbReference type="OrthoDB" id="9786134at2"/>
<sequence>MPELVLRSLNVSRAIAVPINGQSVMTGIFKKPVSGPQAVKPLGVEGDEQADPSVHGGLSKAVYAYPLEHYPFWKTVRAQAKAAGWDDELAPGAMGENLSLSGLLESEVCVGDVLRFPDCELAVSEPRFPCFKFNAAMGFNQAAKLMGQNAWCGFYLAVRTPGTIEAGQQFELVPGPREVGIQELFRSKMSKLKNG</sequence>
<reference evidence="2 3" key="2">
    <citation type="submission" date="2018-12" db="EMBL/GenBank/DDBJ databases">
        <title>Rhizobacter gummiphilus sp. nov., a rubber-degrading bacterium isolated from the soil of a botanical garden in Japan.</title>
        <authorList>
            <person name="Shunsuke S.S."/>
        </authorList>
    </citation>
    <scope>NUCLEOTIDE SEQUENCE [LARGE SCALE GENOMIC DNA]</scope>
    <source>
        <strain evidence="2 3">S-16</strain>
    </source>
</reference>
<dbReference type="RefSeq" id="WP_124540728.1">
    <property type="nucleotide sequence ID" value="NZ_QUSW01000003.1"/>
</dbReference>
<dbReference type="GO" id="GO:0003824">
    <property type="term" value="F:catalytic activity"/>
    <property type="evidence" value="ECO:0007669"/>
    <property type="project" value="InterPro"/>
</dbReference>
<dbReference type="InterPro" id="IPR052353">
    <property type="entry name" value="Benzoxazolinone_Detox_Enz"/>
</dbReference>
<dbReference type="AlphaFoldDB" id="A0A3N7HQT3"/>
<name>A0A3N7HQT3_9BURK</name>
<dbReference type="GO" id="GO:0030151">
    <property type="term" value="F:molybdenum ion binding"/>
    <property type="evidence" value="ECO:0007669"/>
    <property type="project" value="InterPro"/>
</dbReference>
<dbReference type="Pfam" id="PF03473">
    <property type="entry name" value="MOSC"/>
    <property type="match status" value="1"/>
</dbReference>
<dbReference type="InterPro" id="IPR005302">
    <property type="entry name" value="MoCF_Sase_C"/>
</dbReference>
<evidence type="ECO:0000313" key="2">
    <source>
        <dbReference type="EMBL" id="RQP24608.1"/>
    </source>
</evidence>
<organism evidence="2 3">
    <name type="scientific">Piscinibacter terrae</name>
    <dbReference type="NCBI Taxonomy" id="2496871"/>
    <lineage>
        <taxon>Bacteria</taxon>
        <taxon>Pseudomonadati</taxon>
        <taxon>Pseudomonadota</taxon>
        <taxon>Betaproteobacteria</taxon>
        <taxon>Burkholderiales</taxon>
        <taxon>Sphaerotilaceae</taxon>
        <taxon>Piscinibacter</taxon>
    </lineage>
</organism>
<dbReference type="GO" id="GO:0030170">
    <property type="term" value="F:pyridoxal phosphate binding"/>
    <property type="evidence" value="ECO:0007669"/>
    <property type="project" value="InterPro"/>
</dbReference>